<accession>A0A1E3NJK5</accession>
<evidence type="ECO:0000256" key="2">
    <source>
        <dbReference type="ARBA" id="ARBA00022692"/>
    </source>
</evidence>
<dbReference type="GO" id="GO:0016020">
    <property type="term" value="C:membrane"/>
    <property type="evidence" value="ECO:0007669"/>
    <property type="project" value="UniProtKB-SubCell"/>
</dbReference>
<feature type="transmembrane region" description="Helical" evidence="5">
    <location>
        <begin position="255"/>
        <end position="273"/>
    </location>
</feature>
<protein>
    <recommendedName>
        <fullName evidence="6">Major facilitator superfamily (MFS) profile domain-containing protein</fullName>
    </recommendedName>
</protein>
<dbReference type="Pfam" id="PF07690">
    <property type="entry name" value="MFS_1"/>
    <property type="match status" value="1"/>
</dbReference>
<dbReference type="AlphaFoldDB" id="A0A1E3NJK5"/>
<proteinExistence type="predicted"/>
<feature type="transmembrane region" description="Helical" evidence="5">
    <location>
        <begin position="356"/>
        <end position="378"/>
    </location>
</feature>
<evidence type="ECO:0000313" key="8">
    <source>
        <dbReference type="Proteomes" id="UP000094455"/>
    </source>
</evidence>
<keyword evidence="4 5" id="KW-0472">Membrane</keyword>
<dbReference type="Proteomes" id="UP000094455">
    <property type="component" value="Unassembled WGS sequence"/>
</dbReference>
<dbReference type="InterPro" id="IPR020846">
    <property type="entry name" value="MFS_dom"/>
</dbReference>
<keyword evidence="8" id="KW-1185">Reference proteome</keyword>
<dbReference type="EMBL" id="KV454003">
    <property type="protein sequence ID" value="ODQ46290.1"/>
    <property type="molecule type" value="Genomic_DNA"/>
</dbReference>
<evidence type="ECO:0000256" key="4">
    <source>
        <dbReference type="ARBA" id="ARBA00023136"/>
    </source>
</evidence>
<dbReference type="PANTHER" id="PTHR42718">
    <property type="entry name" value="MAJOR FACILITATOR SUPERFAMILY MULTIDRUG TRANSPORTER MFSC"/>
    <property type="match status" value="1"/>
</dbReference>
<evidence type="ECO:0000256" key="3">
    <source>
        <dbReference type="ARBA" id="ARBA00022989"/>
    </source>
</evidence>
<dbReference type="InterPro" id="IPR036259">
    <property type="entry name" value="MFS_trans_sf"/>
</dbReference>
<feature type="domain" description="Major facilitator superfamily (MFS) profile" evidence="6">
    <location>
        <begin position="60"/>
        <end position="525"/>
    </location>
</feature>
<dbReference type="RefSeq" id="XP_019017403.1">
    <property type="nucleotide sequence ID" value="XM_019162867.1"/>
</dbReference>
<dbReference type="OrthoDB" id="2130629at2759"/>
<keyword evidence="3 5" id="KW-1133">Transmembrane helix</keyword>
<feature type="transmembrane region" description="Helical" evidence="5">
    <location>
        <begin position="501"/>
        <end position="520"/>
    </location>
</feature>
<dbReference type="InterPro" id="IPR011701">
    <property type="entry name" value="MFS"/>
</dbReference>
<dbReference type="GeneID" id="30179554"/>
<feature type="transmembrane region" description="Helical" evidence="5">
    <location>
        <begin position="217"/>
        <end position="235"/>
    </location>
</feature>
<dbReference type="GO" id="GO:0022857">
    <property type="term" value="F:transmembrane transporter activity"/>
    <property type="evidence" value="ECO:0007669"/>
    <property type="project" value="InterPro"/>
</dbReference>
<feature type="transmembrane region" description="Helical" evidence="5">
    <location>
        <begin position="418"/>
        <end position="436"/>
    </location>
</feature>
<feature type="transmembrane region" description="Helical" evidence="5">
    <location>
        <begin position="390"/>
        <end position="412"/>
    </location>
</feature>
<organism evidence="7 8">
    <name type="scientific">Pichia membranifaciens NRRL Y-2026</name>
    <dbReference type="NCBI Taxonomy" id="763406"/>
    <lineage>
        <taxon>Eukaryota</taxon>
        <taxon>Fungi</taxon>
        <taxon>Dikarya</taxon>
        <taxon>Ascomycota</taxon>
        <taxon>Saccharomycotina</taxon>
        <taxon>Pichiomycetes</taxon>
        <taxon>Pichiales</taxon>
        <taxon>Pichiaceae</taxon>
        <taxon>Pichia</taxon>
    </lineage>
</organism>
<feature type="transmembrane region" description="Helical" evidence="5">
    <location>
        <begin position="188"/>
        <end position="211"/>
    </location>
</feature>
<dbReference type="STRING" id="763406.A0A1E3NJK5"/>
<dbReference type="PROSITE" id="PS00216">
    <property type="entry name" value="SUGAR_TRANSPORT_1"/>
    <property type="match status" value="1"/>
</dbReference>
<evidence type="ECO:0000259" key="6">
    <source>
        <dbReference type="PROSITE" id="PS50850"/>
    </source>
</evidence>
<dbReference type="PANTHER" id="PTHR42718:SF23">
    <property type="entry name" value="MAJOR FACILITATOR SUPERFAMILY (MFS) PROFILE DOMAIN-CONTAINING PROTEIN"/>
    <property type="match status" value="1"/>
</dbReference>
<dbReference type="Gene3D" id="1.20.1720.10">
    <property type="entry name" value="Multidrug resistance protein D"/>
    <property type="match status" value="1"/>
</dbReference>
<dbReference type="SUPFAM" id="SSF103473">
    <property type="entry name" value="MFS general substrate transporter"/>
    <property type="match status" value="2"/>
</dbReference>
<feature type="transmembrane region" description="Helical" evidence="5">
    <location>
        <begin position="54"/>
        <end position="75"/>
    </location>
</feature>
<evidence type="ECO:0000256" key="1">
    <source>
        <dbReference type="ARBA" id="ARBA00004141"/>
    </source>
</evidence>
<dbReference type="Gene3D" id="1.20.1250.20">
    <property type="entry name" value="MFS general substrate transporter like domains"/>
    <property type="match status" value="1"/>
</dbReference>
<gene>
    <name evidence="7" type="ORF">PICMEDRAFT_34131</name>
</gene>
<feature type="transmembrane region" description="Helical" evidence="5">
    <location>
        <begin position="285"/>
        <end position="304"/>
    </location>
</feature>
<name>A0A1E3NJK5_9ASCO</name>
<evidence type="ECO:0000256" key="5">
    <source>
        <dbReference type="SAM" id="Phobius"/>
    </source>
</evidence>
<keyword evidence="2 5" id="KW-0812">Transmembrane</keyword>
<feature type="transmembrane region" description="Helical" evidence="5">
    <location>
        <begin position="156"/>
        <end position="176"/>
    </location>
</feature>
<feature type="transmembrane region" description="Helical" evidence="5">
    <location>
        <begin position="95"/>
        <end position="114"/>
    </location>
</feature>
<feature type="transmembrane region" description="Helical" evidence="5">
    <location>
        <begin position="324"/>
        <end position="344"/>
    </location>
</feature>
<feature type="transmembrane region" description="Helical" evidence="5">
    <location>
        <begin position="457"/>
        <end position="481"/>
    </location>
</feature>
<dbReference type="InterPro" id="IPR005829">
    <property type="entry name" value="Sugar_transporter_CS"/>
</dbReference>
<sequence>MSEVSSYLAQPYTAEDGAKTEAFSVHEENLEKQQTNYSVLYTDNEQRPPVFKSALHECLCVFLCTFGPAAASMASSSYQTLLRSTSEYFGIDGGQLTWSVSSVMLANGACLLLMGGVADAFGRKNAMLIGFSMYALFSLIAGFMHNFVLLCLFRGLQGASVACATPAAAGFLGSTYKDSKRKNMAMSCFGIGAPVGGACGFFIAGVCVVAIDWRAVQFFLTILFGCLVILVFFFIPNDKKIDWKHSVEVFKHLDYVGALLSLASFTLICFSLTEVDSAEKRWRTPYIIALLVVGCALIFVFVLYELYIPSQPLMPMQLFKSKNFCLCMIISSFSWMVFFGMLNYNAMIYFEAIRGYSIMVVACCFLTQPVCGCLVNIFAGFTMHRIPGRILMSVGTLGFTGSAIIWATMSFHRNYFEGPFWAFILTVIGADLIYNISNRVTLSSLERKLQSRGAGTFNTIIQLSSAAALGLNSTIIMSKYPAYGTPQQNDDLYALFHATKYSYYFAIALGGSAFIVSLFLKVGVIGGSK</sequence>
<reference evidence="7 8" key="1">
    <citation type="journal article" date="2016" name="Proc. Natl. Acad. Sci. U.S.A.">
        <title>Comparative genomics of biotechnologically important yeasts.</title>
        <authorList>
            <person name="Riley R."/>
            <person name="Haridas S."/>
            <person name="Wolfe K.H."/>
            <person name="Lopes M.R."/>
            <person name="Hittinger C.T."/>
            <person name="Goeker M."/>
            <person name="Salamov A.A."/>
            <person name="Wisecaver J.H."/>
            <person name="Long T.M."/>
            <person name="Calvey C.H."/>
            <person name="Aerts A.L."/>
            <person name="Barry K.W."/>
            <person name="Choi C."/>
            <person name="Clum A."/>
            <person name="Coughlan A.Y."/>
            <person name="Deshpande S."/>
            <person name="Douglass A.P."/>
            <person name="Hanson S.J."/>
            <person name="Klenk H.-P."/>
            <person name="LaButti K.M."/>
            <person name="Lapidus A."/>
            <person name="Lindquist E.A."/>
            <person name="Lipzen A.M."/>
            <person name="Meier-Kolthoff J.P."/>
            <person name="Ohm R.A."/>
            <person name="Otillar R.P."/>
            <person name="Pangilinan J.L."/>
            <person name="Peng Y."/>
            <person name="Rokas A."/>
            <person name="Rosa C.A."/>
            <person name="Scheuner C."/>
            <person name="Sibirny A.A."/>
            <person name="Slot J.C."/>
            <person name="Stielow J.B."/>
            <person name="Sun H."/>
            <person name="Kurtzman C.P."/>
            <person name="Blackwell M."/>
            <person name="Grigoriev I.V."/>
            <person name="Jeffries T.W."/>
        </authorList>
    </citation>
    <scope>NUCLEOTIDE SEQUENCE [LARGE SCALE GENOMIC DNA]</scope>
    <source>
        <strain evidence="7 8">NRRL Y-2026</strain>
    </source>
</reference>
<feature type="transmembrane region" description="Helical" evidence="5">
    <location>
        <begin position="126"/>
        <end position="144"/>
    </location>
</feature>
<dbReference type="PROSITE" id="PS50850">
    <property type="entry name" value="MFS"/>
    <property type="match status" value="1"/>
</dbReference>
<comment type="subcellular location">
    <subcellularLocation>
        <location evidence="1">Membrane</location>
        <topology evidence="1">Multi-pass membrane protein</topology>
    </subcellularLocation>
</comment>
<evidence type="ECO:0000313" key="7">
    <source>
        <dbReference type="EMBL" id="ODQ46290.1"/>
    </source>
</evidence>